<dbReference type="PANTHER" id="PTHR21040">
    <property type="entry name" value="BCDNA.GH04120"/>
    <property type="match status" value="1"/>
</dbReference>
<reference evidence="4" key="1">
    <citation type="submission" date="2016-06" db="UniProtKB">
        <authorList>
            <consortium name="WormBaseParasite"/>
        </authorList>
    </citation>
    <scope>IDENTIFICATION</scope>
</reference>
<name>A0A183DZ15_9BILA</name>
<dbReference type="OrthoDB" id="47475at2759"/>
<dbReference type="Gene3D" id="3.20.20.80">
    <property type="entry name" value="Glycosidases"/>
    <property type="match status" value="2"/>
</dbReference>
<keyword evidence="1" id="KW-1133">Transmembrane helix</keyword>
<dbReference type="WBParaSite" id="GPUH_0001397101-mRNA-1">
    <property type="protein sequence ID" value="GPUH_0001397101-mRNA-1"/>
    <property type="gene ID" value="GPUH_0001397101"/>
</dbReference>
<feature type="transmembrane region" description="Helical" evidence="1">
    <location>
        <begin position="12"/>
        <end position="36"/>
    </location>
</feature>
<dbReference type="EMBL" id="UYRT01080738">
    <property type="protein sequence ID" value="VDN23306.1"/>
    <property type="molecule type" value="Genomic_DNA"/>
</dbReference>
<sequence>MRIFAWIKSVNCFVLPYSLFVTVAAHILTSGITLGYRLHALRLHLETCGFASGGAAPKIGYLLKLVPFVKEIGATGVMIEYEDMFPFTGKLSSVKAGNAYSMEDLRRFLRSLETHNLDIIPLVICLTDDAAVGLVEEAVKQVLALHKDFPMKYFHIGADEVFQVCSLLSTSCSCDF</sequence>
<dbReference type="AlphaFoldDB" id="A0A183DZ15"/>
<evidence type="ECO:0000313" key="3">
    <source>
        <dbReference type="Proteomes" id="UP000271098"/>
    </source>
</evidence>
<reference evidence="2 3" key="2">
    <citation type="submission" date="2018-11" db="EMBL/GenBank/DDBJ databases">
        <authorList>
            <consortium name="Pathogen Informatics"/>
        </authorList>
    </citation>
    <scope>NUCLEOTIDE SEQUENCE [LARGE SCALE GENOMIC DNA]</scope>
</reference>
<evidence type="ECO:0000313" key="4">
    <source>
        <dbReference type="WBParaSite" id="GPUH_0001397101-mRNA-1"/>
    </source>
</evidence>
<keyword evidence="1" id="KW-0812">Transmembrane</keyword>
<dbReference type="SUPFAM" id="SSF51445">
    <property type="entry name" value="(Trans)glycosidases"/>
    <property type="match status" value="1"/>
</dbReference>
<gene>
    <name evidence="2" type="ORF">GPUH_LOCUS13956</name>
</gene>
<evidence type="ECO:0000256" key="1">
    <source>
        <dbReference type="SAM" id="Phobius"/>
    </source>
</evidence>
<accession>A0A183DZ15</accession>
<evidence type="ECO:0000313" key="2">
    <source>
        <dbReference type="EMBL" id="VDN23306.1"/>
    </source>
</evidence>
<dbReference type="InterPro" id="IPR038901">
    <property type="entry name" value="HEXDC-like"/>
</dbReference>
<keyword evidence="3" id="KW-1185">Reference proteome</keyword>
<dbReference type="Proteomes" id="UP000271098">
    <property type="component" value="Unassembled WGS sequence"/>
</dbReference>
<dbReference type="GO" id="GO:0015929">
    <property type="term" value="F:hexosaminidase activity"/>
    <property type="evidence" value="ECO:0007669"/>
    <property type="project" value="InterPro"/>
</dbReference>
<protein>
    <submittedName>
        <fullName evidence="4">Beta-N-acetylhexosaminidase</fullName>
    </submittedName>
</protein>
<organism evidence="4">
    <name type="scientific">Gongylonema pulchrum</name>
    <dbReference type="NCBI Taxonomy" id="637853"/>
    <lineage>
        <taxon>Eukaryota</taxon>
        <taxon>Metazoa</taxon>
        <taxon>Ecdysozoa</taxon>
        <taxon>Nematoda</taxon>
        <taxon>Chromadorea</taxon>
        <taxon>Rhabditida</taxon>
        <taxon>Spirurina</taxon>
        <taxon>Spiruromorpha</taxon>
        <taxon>Spiruroidea</taxon>
        <taxon>Gongylonematidae</taxon>
        <taxon>Gongylonema</taxon>
    </lineage>
</organism>
<dbReference type="InterPro" id="IPR017853">
    <property type="entry name" value="GH"/>
</dbReference>
<proteinExistence type="predicted"/>
<keyword evidence="1" id="KW-0472">Membrane</keyword>
<dbReference type="PANTHER" id="PTHR21040:SF8">
    <property type="entry name" value="BCDNA.GH04120"/>
    <property type="match status" value="1"/>
</dbReference>